<evidence type="ECO:0000256" key="1">
    <source>
        <dbReference type="ARBA" id="ARBA00004141"/>
    </source>
</evidence>
<feature type="transmembrane region" description="Helical" evidence="7">
    <location>
        <begin position="12"/>
        <end position="29"/>
    </location>
</feature>
<feature type="transmembrane region" description="Helical" evidence="7">
    <location>
        <begin position="207"/>
        <end position="227"/>
    </location>
</feature>
<evidence type="ECO:0000256" key="5">
    <source>
        <dbReference type="ARBA" id="ARBA00038359"/>
    </source>
</evidence>
<feature type="transmembrane region" description="Helical" evidence="7">
    <location>
        <begin position="90"/>
        <end position="112"/>
    </location>
</feature>
<comment type="subcellular location">
    <subcellularLocation>
        <location evidence="1">Membrane</location>
        <topology evidence="1">Multi-pass membrane protein</topology>
    </subcellularLocation>
</comment>
<keyword evidence="3 7" id="KW-1133">Transmembrane helix</keyword>
<comment type="similarity">
    <text evidence="5">Belongs to the SAT4 family.</text>
</comment>
<dbReference type="PANTHER" id="PTHR33048:SF30">
    <property type="entry name" value="FAMILY DECARBOXYLASE, PUTATIVE (AFU_ORTHOLOGUE AFUA_7G00920)-RELATED"/>
    <property type="match status" value="1"/>
</dbReference>
<feature type="domain" description="Rhodopsin" evidence="8">
    <location>
        <begin position="22"/>
        <end position="262"/>
    </location>
</feature>
<evidence type="ECO:0000313" key="10">
    <source>
        <dbReference type="Proteomes" id="UP000756346"/>
    </source>
</evidence>
<evidence type="ECO:0000259" key="8">
    <source>
        <dbReference type="Pfam" id="PF20684"/>
    </source>
</evidence>
<feature type="transmembrane region" description="Helical" evidence="7">
    <location>
        <begin position="124"/>
        <end position="147"/>
    </location>
</feature>
<evidence type="ECO:0000256" key="2">
    <source>
        <dbReference type="ARBA" id="ARBA00022692"/>
    </source>
</evidence>
<dbReference type="RefSeq" id="XP_046011552.1">
    <property type="nucleotide sequence ID" value="XM_046161930.1"/>
</dbReference>
<keyword evidence="4 7" id="KW-0472">Membrane</keyword>
<feature type="region of interest" description="Disordered" evidence="6">
    <location>
        <begin position="272"/>
        <end position="312"/>
    </location>
</feature>
<evidence type="ECO:0000256" key="6">
    <source>
        <dbReference type="SAM" id="MobiDB-lite"/>
    </source>
</evidence>
<sequence length="405" mass="44646">MLALLTESWTWYAITWLVVIARVFSRKLLVGSFKKLQLEDFLMFVAMIADTVLIATMNIVADTSSNLIDPNDTTPLDAENIALREFGSKMVLVVEQMQCITIWLVKACLLLMYSHLTMNLKQRVAVKIVAGYAAAGFVIMEILYLGVWCRPFNQYWAVPPDNIQCSAATNHLITNLVLNISSDIMIMLIPMPILVKSSLPLKKKLVLGGIFLLGSFTILSALLSKYYSFTEPFGSAWTFWYIRESSTALITANLPATWTLIRHRFHLSSFNAKSSQRTGPNISSGFRSGYPNNRHGSRLHSTAGRGDEDAMELGATDSQEQINKTYMMPLQIYKQQEVQVEVHVGGTKAGSVQDSDSSSNGRGGEGPAGRPQLAPKISFKDKNGHQEGPSADGRDGIVTTIAGGR</sequence>
<evidence type="ECO:0000256" key="4">
    <source>
        <dbReference type="ARBA" id="ARBA00023136"/>
    </source>
</evidence>
<feature type="transmembrane region" description="Helical" evidence="7">
    <location>
        <begin position="41"/>
        <end position="61"/>
    </location>
</feature>
<evidence type="ECO:0000256" key="3">
    <source>
        <dbReference type="ARBA" id="ARBA00022989"/>
    </source>
</evidence>
<feature type="transmembrane region" description="Helical" evidence="7">
    <location>
        <begin position="239"/>
        <end position="261"/>
    </location>
</feature>
<name>A0A9P8Y2J1_9PEZI</name>
<evidence type="ECO:0000313" key="9">
    <source>
        <dbReference type="EMBL" id="KAH7029264.1"/>
    </source>
</evidence>
<evidence type="ECO:0000256" key="7">
    <source>
        <dbReference type="SAM" id="Phobius"/>
    </source>
</evidence>
<dbReference type="GO" id="GO:0016020">
    <property type="term" value="C:membrane"/>
    <property type="evidence" value="ECO:0007669"/>
    <property type="project" value="UniProtKB-SubCell"/>
</dbReference>
<reference evidence="9" key="1">
    <citation type="journal article" date="2021" name="Nat. Commun.">
        <title>Genetic determinants of endophytism in the Arabidopsis root mycobiome.</title>
        <authorList>
            <person name="Mesny F."/>
            <person name="Miyauchi S."/>
            <person name="Thiergart T."/>
            <person name="Pickel B."/>
            <person name="Atanasova L."/>
            <person name="Karlsson M."/>
            <person name="Huettel B."/>
            <person name="Barry K.W."/>
            <person name="Haridas S."/>
            <person name="Chen C."/>
            <person name="Bauer D."/>
            <person name="Andreopoulos W."/>
            <person name="Pangilinan J."/>
            <person name="LaButti K."/>
            <person name="Riley R."/>
            <person name="Lipzen A."/>
            <person name="Clum A."/>
            <person name="Drula E."/>
            <person name="Henrissat B."/>
            <person name="Kohler A."/>
            <person name="Grigoriev I.V."/>
            <person name="Martin F.M."/>
            <person name="Hacquard S."/>
        </authorList>
    </citation>
    <scope>NUCLEOTIDE SEQUENCE</scope>
    <source>
        <strain evidence="9">MPI-CAGE-CH-0230</strain>
    </source>
</reference>
<dbReference type="InterPro" id="IPR049326">
    <property type="entry name" value="Rhodopsin_dom_fungi"/>
</dbReference>
<accession>A0A9P8Y2J1</accession>
<feature type="compositionally biased region" description="Polar residues" evidence="6">
    <location>
        <begin position="350"/>
        <end position="360"/>
    </location>
</feature>
<dbReference type="GeneID" id="70191476"/>
<dbReference type="EMBL" id="JAGTJQ010000006">
    <property type="protein sequence ID" value="KAH7029264.1"/>
    <property type="molecule type" value="Genomic_DNA"/>
</dbReference>
<dbReference type="Pfam" id="PF20684">
    <property type="entry name" value="Fung_rhodopsin"/>
    <property type="match status" value="1"/>
</dbReference>
<dbReference type="AlphaFoldDB" id="A0A9P8Y2J1"/>
<feature type="compositionally biased region" description="Polar residues" evidence="6">
    <location>
        <begin position="272"/>
        <end position="286"/>
    </location>
</feature>
<dbReference type="InterPro" id="IPR052337">
    <property type="entry name" value="SAT4-like"/>
</dbReference>
<dbReference type="PANTHER" id="PTHR33048">
    <property type="entry name" value="PTH11-LIKE INTEGRAL MEMBRANE PROTEIN (AFU_ORTHOLOGUE AFUA_5G11245)"/>
    <property type="match status" value="1"/>
</dbReference>
<keyword evidence="2 7" id="KW-0812">Transmembrane</keyword>
<comment type="caution">
    <text evidence="9">The sequence shown here is derived from an EMBL/GenBank/DDBJ whole genome shotgun (WGS) entry which is preliminary data.</text>
</comment>
<feature type="transmembrane region" description="Helical" evidence="7">
    <location>
        <begin position="176"/>
        <end position="195"/>
    </location>
</feature>
<keyword evidence="10" id="KW-1185">Reference proteome</keyword>
<feature type="region of interest" description="Disordered" evidence="6">
    <location>
        <begin position="348"/>
        <end position="405"/>
    </location>
</feature>
<proteinExistence type="inferred from homology"/>
<organism evidence="9 10">
    <name type="scientific">Microdochium trichocladiopsis</name>
    <dbReference type="NCBI Taxonomy" id="1682393"/>
    <lineage>
        <taxon>Eukaryota</taxon>
        <taxon>Fungi</taxon>
        <taxon>Dikarya</taxon>
        <taxon>Ascomycota</taxon>
        <taxon>Pezizomycotina</taxon>
        <taxon>Sordariomycetes</taxon>
        <taxon>Xylariomycetidae</taxon>
        <taxon>Xylariales</taxon>
        <taxon>Microdochiaceae</taxon>
        <taxon>Microdochium</taxon>
    </lineage>
</organism>
<dbReference type="OrthoDB" id="3903189at2759"/>
<protein>
    <recommendedName>
        <fullName evidence="8">Rhodopsin domain-containing protein</fullName>
    </recommendedName>
</protein>
<dbReference type="Proteomes" id="UP000756346">
    <property type="component" value="Unassembled WGS sequence"/>
</dbReference>
<gene>
    <name evidence="9" type="ORF">B0I36DRAFT_411099</name>
</gene>